<keyword evidence="3" id="KW-0808">Transferase</keyword>
<evidence type="ECO:0000256" key="5">
    <source>
        <dbReference type="ARBA" id="ARBA00022777"/>
    </source>
</evidence>
<keyword evidence="2" id="KW-0723">Serine/threonine-protein kinase</keyword>
<dbReference type="GO" id="GO:0000245">
    <property type="term" value="P:spliceosomal complex assembly"/>
    <property type="evidence" value="ECO:0007669"/>
    <property type="project" value="TreeGrafter"/>
</dbReference>
<reference evidence="11" key="1">
    <citation type="submission" date="2020-11" db="EMBL/GenBank/DDBJ databases">
        <authorList>
            <person name="Tran Van P."/>
        </authorList>
    </citation>
    <scope>NUCLEOTIDE SEQUENCE</scope>
</reference>
<gene>
    <name evidence="11" type="ORF">ONB1V03_LOCUS4471</name>
</gene>
<dbReference type="PROSITE" id="PS50011">
    <property type="entry name" value="PROTEIN_KINASE_DOM"/>
    <property type="match status" value="1"/>
</dbReference>
<dbReference type="PROSITE" id="PS00108">
    <property type="entry name" value="PROTEIN_KINASE_ST"/>
    <property type="match status" value="1"/>
</dbReference>
<sequence length="872" mass="98515">MDRIHDRASKYLRSAAKWTASYVTSIGSMRPYIKRANTEPIDHSIYHFDDDDDDCGIGGRDQLSRSPPASYYRSDFDYQTPDHRSSHTSDYRSLVASQGCSTANEANCVDDSGHAFYDIPPNDNEPSLSEQLLQLDSSPIKRPSPSPTDQRAVRRNPRPAIRRHLPVINAGGGVVSGAAAYQSPYPSTNANYFSDSANCGNSVGARDIHPRERALQQMQHKYHTCVDSRDTEYSVQSTGCIDSEIVTDRSPRRLEIPPYCDNRDSDSSDCDLNKIVCDISDSRDLLPPLPPMPRLLPQLWRKDNKSPPMTGLYEEEEDEELMGSDGDDEQEDPQDYVKGGYHPVKISDVFNNRYCVVRKLGWGHFSTVWLCWDLTYVHMTCHVRESDSQDPYGHRVVRLLDDFKISGVNGTHVCMVFEVLGCNLLKLIIRSNYEGIPLTNVKRIIRQVLEGLEYLHTKCKIIHTDIKPENILLTVDESYVRRLANEAYQWQQMGVKLPGSLISTAPKELLGPSTATKMSKNKKKKLKKKAKKVAEIREIQMQQLAEVELREQLTTGPAGGSSCPRLPYEYDGLPTDEDDCGVVHHRNGAERLRCVDEEEVEEASEAYPSNHVTGSDMCNGHRYPHTRITVEDSDALGVDNVNISETSSARNRLERSESALVTNYQKCKESGIRRVASCPDQQKMMDHSPDPSHENCDIDVKIADLGNACWEDHHFTEDIQTRQYRCLEVILGAGYGSPADIWSTACMAFELATGDYLFEPHSAEEYSRDDDHLAHIIELLGPIPKNIAFTGRYSREFFNKRGELRNIHSLKPWGLCEVLTEKYDWSVSKAEQFADFLMPMLAYDPLKRAKAKDCLQHPWLADTDGPTGDYSL</sequence>
<dbReference type="InterPro" id="IPR011009">
    <property type="entry name" value="Kinase-like_dom_sf"/>
</dbReference>
<evidence type="ECO:0000256" key="9">
    <source>
        <dbReference type="SAM" id="MobiDB-lite"/>
    </source>
</evidence>
<feature type="region of interest" description="Disordered" evidence="9">
    <location>
        <begin position="137"/>
        <end position="156"/>
    </location>
</feature>
<feature type="compositionally biased region" description="Acidic residues" evidence="9">
    <location>
        <begin position="313"/>
        <end position="332"/>
    </location>
</feature>
<dbReference type="Gene3D" id="3.30.200.20">
    <property type="entry name" value="Phosphorylase Kinase, domain 1"/>
    <property type="match status" value="1"/>
</dbReference>
<keyword evidence="5" id="KW-0418">Kinase</keyword>
<dbReference type="OrthoDB" id="2649at2759"/>
<dbReference type="GO" id="GO:0005524">
    <property type="term" value="F:ATP binding"/>
    <property type="evidence" value="ECO:0007669"/>
    <property type="project" value="UniProtKB-KW"/>
</dbReference>
<accession>A0A7R9LLZ4</accession>
<evidence type="ECO:0000256" key="2">
    <source>
        <dbReference type="ARBA" id="ARBA00022527"/>
    </source>
</evidence>
<dbReference type="EMBL" id="CAJPVJ010001553">
    <property type="protein sequence ID" value="CAG2164924.1"/>
    <property type="molecule type" value="Genomic_DNA"/>
</dbReference>
<dbReference type="PANTHER" id="PTHR47634">
    <property type="entry name" value="PROTEIN KINASE DOMAIN-CONTAINING PROTEIN-RELATED"/>
    <property type="match status" value="1"/>
</dbReference>
<feature type="domain" description="Protein kinase" evidence="10">
    <location>
        <begin position="354"/>
        <end position="860"/>
    </location>
</feature>
<comment type="catalytic activity">
    <reaction evidence="8">
        <text>L-seryl-[protein] + ATP = O-phospho-L-seryl-[protein] + ADP + H(+)</text>
        <dbReference type="Rhea" id="RHEA:17989"/>
        <dbReference type="Rhea" id="RHEA-COMP:9863"/>
        <dbReference type="Rhea" id="RHEA-COMP:11604"/>
        <dbReference type="ChEBI" id="CHEBI:15378"/>
        <dbReference type="ChEBI" id="CHEBI:29999"/>
        <dbReference type="ChEBI" id="CHEBI:30616"/>
        <dbReference type="ChEBI" id="CHEBI:83421"/>
        <dbReference type="ChEBI" id="CHEBI:456216"/>
        <dbReference type="EC" id="2.7.11.1"/>
    </reaction>
</comment>
<dbReference type="GO" id="GO:0004674">
    <property type="term" value="F:protein serine/threonine kinase activity"/>
    <property type="evidence" value="ECO:0007669"/>
    <property type="project" value="UniProtKB-KW"/>
</dbReference>
<dbReference type="InterPro" id="IPR008271">
    <property type="entry name" value="Ser/Thr_kinase_AS"/>
</dbReference>
<dbReference type="GO" id="GO:0050684">
    <property type="term" value="P:regulation of mRNA processing"/>
    <property type="evidence" value="ECO:0007669"/>
    <property type="project" value="TreeGrafter"/>
</dbReference>
<keyword evidence="6" id="KW-0067">ATP-binding</keyword>
<dbReference type="Pfam" id="PF00069">
    <property type="entry name" value="Pkinase"/>
    <property type="match status" value="2"/>
</dbReference>
<dbReference type="InterPro" id="IPR000719">
    <property type="entry name" value="Prot_kinase_dom"/>
</dbReference>
<evidence type="ECO:0000256" key="8">
    <source>
        <dbReference type="ARBA" id="ARBA00048679"/>
    </source>
</evidence>
<dbReference type="EMBL" id="OC916378">
    <property type="protein sequence ID" value="CAD7644070.1"/>
    <property type="molecule type" value="Genomic_DNA"/>
</dbReference>
<name>A0A7R9LLZ4_9ACAR</name>
<evidence type="ECO:0000256" key="1">
    <source>
        <dbReference type="ARBA" id="ARBA00012513"/>
    </source>
</evidence>
<comment type="catalytic activity">
    <reaction evidence="7">
        <text>L-threonyl-[protein] + ATP = O-phospho-L-threonyl-[protein] + ADP + H(+)</text>
        <dbReference type="Rhea" id="RHEA:46608"/>
        <dbReference type="Rhea" id="RHEA-COMP:11060"/>
        <dbReference type="Rhea" id="RHEA-COMP:11605"/>
        <dbReference type="ChEBI" id="CHEBI:15378"/>
        <dbReference type="ChEBI" id="CHEBI:30013"/>
        <dbReference type="ChEBI" id="CHEBI:30616"/>
        <dbReference type="ChEBI" id="CHEBI:61977"/>
        <dbReference type="ChEBI" id="CHEBI:456216"/>
        <dbReference type="EC" id="2.7.11.1"/>
    </reaction>
</comment>
<protein>
    <recommendedName>
        <fullName evidence="1">non-specific serine/threonine protein kinase</fullName>
        <ecNumber evidence="1">2.7.11.1</ecNumber>
    </recommendedName>
</protein>
<dbReference type="SMART" id="SM00220">
    <property type="entry name" value="S_TKc"/>
    <property type="match status" value="1"/>
</dbReference>
<dbReference type="FunFam" id="1.10.510.10:FF:000275">
    <property type="entry name" value="SRSF protein kinase 2 isoform X3"/>
    <property type="match status" value="1"/>
</dbReference>
<dbReference type="GO" id="GO:0005737">
    <property type="term" value="C:cytoplasm"/>
    <property type="evidence" value="ECO:0007669"/>
    <property type="project" value="TreeGrafter"/>
</dbReference>
<evidence type="ECO:0000256" key="3">
    <source>
        <dbReference type="ARBA" id="ARBA00022679"/>
    </source>
</evidence>
<dbReference type="EC" id="2.7.11.1" evidence="1"/>
<evidence type="ECO:0000313" key="11">
    <source>
        <dbReference type="EMBL" id="CAD7644070.1"/>
    </source>
</evidence>
<dbReference type="Proteomes" id="UP000728032">
    <property type="component" value="Unassembled WGS sequence"/>
</dbReference>
<keyword evidence="4" id="KW-0547">Nucleotide-binding</keyword>
<evidence type="ECO:0000259" key="10">
    <source>
        <dbReference type="PROSITE" id="PS50011"/>
    </source>
</evidence>
<dbReference type="PANTHER" id="PTHR47634:SF9">
    <property type="entry name" value="PROTEIN KINASE DOMAIN-CONTAINING PROTEIN-RELATED"/>
    <property type="match status" value="1"/>
</dbReference>
<dbReference type="Gene3D" id="1.10.510.10">
    <property type="entry name" value="Transferase(Phosphotransferase) domain 1"/>
    <property type="match status" value="2"/>
</dbReference>
<proteinExistence type="predicted"/>
<dbReference type="InterPro" id="IPR051334">
    <property type="entry name" value="SRPK"/>
</dbReference>
<evidence type="ECO:0000256" key="4">
    <source>
        <dbReference type="ARBA" id="ARBA00022741"/>
    </source>
</evidence>
<dbReference type="GO" id="GO:0005634">
    <property type="term" value="C:nucleus"/>
    <property type="evidence" value="ECO:0007669"/>
    <property type="project" value="TreeGrafter"/>
</dbReference>
<keyword evidence="12" id="KW-1185">Reference proteome</keyword>
<feature type="region of interest" description="Disordered" evidence="9">
    <location>
        <begin position="297"/>
        <end position="332"/>
    </location>
</feature>
<dbReference type="SUPFAM" id="SSF56112">
    <property type="entry name" value="Protein kinase-like (PK-like)"/>
    <property type="match status" value="1"/>
</dbReference>
<evidence type="ECO:0000256" key="6">
    <source>
        <dbReference type="ARBA" id="ARBA00022840"/>
    </source>
</evidence>
<feature type="region of interest" description="Disordered" evidence="9">
    <location>
        <begin position="56"/>
        <end position="90"/>
    </location>
</feature>
<evidence type="ECO:0000256" key="7">
    <source>
        <dbReference type="ARBA" id="ARBA00047899"/>
    </source>
</evidence>
<dbReference type="FunFam" id="1.10.510.10:FF:000642">
    <property type="entry name" value="Serine/threonine-protein kinase srpk2"/>
    <property type="match status" value="1"/>
</dbReference>
<organism evidence="11">
    <name type="scientific">Oppiella nova</name>
    <dbReference type="NCBI Taxonomy" id="334625"/>
    <lineage>
        <taxon>Eukaryota</taxon>
        <taxon>Metazoa</taxon>
        <taxon>Ecdysozoa</taxon>
        <taxon>Arthropoda</taxon>
        <taxon>Chelicerata</taxon>
        <taxon>Arachnida</taxon>
        <taxon>Acari</taxon>
        <taxon>Acariformes</taxon>
        <taxon>Sarcoptiformes</taxon>
        <taxon>Oribatida</taxon>
        <taxon>Brachypylina</taxon>
        <taxon>Oppioidea</taxon>
        <taxon>Oppiidae</taxon>
        <taxon>Oppiella</taxon>
    </lineage>
</organism>
<evidence type="ECO:0000313" key="12">
    <source>
        <dbReference type="Proteomes" id="UP000728032"/>
    </source>
</evidence>
<dbReference type="AlphaFoldDB" id="A0A7R9LLZ4"/>
<feature type="compositionally biased region" description="Basic and acidic residues" evidence="9">
    <location>
        <begin position="74"/>
        <end position="90"/>
    </location>
</feature>